<dbReference type="PANTHER" id="PTHR43674">
    <property type="entry name" value="NITRILASE C965.09-RELATED"/>
    <property type="match status" value="1"/>
</dbReference>
<dbReference type="SUPFAM" id="SSF56317">
    <property type="entry name" value="Carbon-nitrogen hydrolase"/>
    <property type="match status" value="1"/>
</dbReference>
<proteinExistence type="predicted"/>
<keyword evidence="1 3" id="KW-0378">Hydrolase</keyword>
<gene>
    <name evidence="3" type="ORF">QEZ52_22200</name>
</gene>
<dbReference type="Proteomes" id="UP001623232">
    <property type="component" value="Plasmid unnamed2"/>
</dbReference>
<evidence type="ECO:0000313" key="3">
    <source>
        <dbReference type="EMBL" id="WZK91454.1"/>
    </source>
</evidence>
<dbReference type="InterPro" id="IPR036526">
    <property type="entry name" value="C-N_Hydrolase_sf"/>
</dbReference>
<dbReference type="InterPro" id="IPR050345">
    <property type="entry name" value="Aliph_Amidase/BUP"/>
</dbReference>
<dbReference type="GO" id="GO:0016787">
    <property type="term" value="F:hydrolase activity"/>
    <property type="evidence" value="ECO:0007669"/>
    <property type="project" value="UniProtKB-KW"/>
</dbReference>
<sequence length="282" mass="31779">MTTSDTLTLLACQICIPPMATTAERDAHLTASTTKVRAELDRAQRPVDLVVLPELSSLDYARETFAQLDDIAEPLDGASFRAWRQVAMDLNVFVSYGFARAGDGGPFISIGVVGPDGVLVGYYDKLHLAQYGASMEKEYFNRGNHLFVFEVKGFRLAPIICYDIRIPELARTLVLDHDADAILHCGAYFRDESFHTWHPFAMTRALENQVFFLSLNRAGTSYGNSLFCPPWLDENTPPLRFPQTDEAFRIITLDREKLDTARREYTFLKDKLGTYNISLHAP</sequence>
<dbReference type="CDD" id="cd07197">
    <property type="entry name" value="nitrilase"/>
    <property type="match status" value="1"/>
</dbReference>
<name>A0ABZ2Y2Y6_9RHOB</name>
<dbReference type="RefSeq" id="WP_343211679.1">
    <property type="nucleotide sequence ID" value="NZ_CP123586.1"/>
</dbReference>
<organism evidence="3 4">
    <name type="scientific">Aliisedimentitalea scapharcae</name>
    <dbReference type="NCBI Taxonomy" id="1524259"/>
    <lineage>
        <taxon>Bacteria</taxon>
        <taxon>Pseudomonadati</taxon>
        <taxon>Pseudomonadota</taxon>
        <taxon>Alphaproteobacteria</taxon>
        <taxon>Rhodobacterales</taxon>
        <taxon>Roseobacteraceae</taxon>
        <taxon>Aliisedimentitalea</taxon>
    </lineage>
</organism>
<keyword evidence="3" id="KW-0614">Plasmid</keyword>
<protein>
    <submittedName>
        <fullName evidence="3">Carbon-nitrogen hydrolase family protein</fullName>
    </submittedName>
</protein>
<dbReference type="Pfam" id="PF00795">
    <property type="entry name" value="CN_hydrolase"/>
    <property type="match status" value="1"/>
</dbReference>
<evidence type="ECO:0000259" key="2">
    <source>
        <dbReference type="PROSITE" id="PS50263"/>
    </source>
</evidence>
<keyword evidence="4" id="KW-1185">Reference proteome</keyword>
<dbReference type="InterPro" id="IPR003010">
    <property type="entry name" value="C-N_Hydrolase"/>
</dbReference>
<feature type="domain" description="CN hydrolase" evidence="2">
    <location>
        <begin position="12"/>
        <end position="255"/>
    </location>
</feature>
<reference evidence="3 4" key="1">
    <citation type="submission" date="2023-04" db="EMBL/GenBank/DDBJ databases">
        <title>Complete genome sequence of Alisedimentitalea scapharcae.</title>
        <authorList>
            <person name="Rong J.-C."/>
            <person name="Yi M.-L."/>
            <person name="Zhao Q."/>
        </authorList>
    </citation>
    <scope>NUCLEOTIDE SEQUENCE [LARGE SCALE GENOMIC DNA]</scope>
    <source>
        <strain evidence="3 4">KCTC 42119</strain>
        <plasmid evidence="3 4">unnamed2</plasmid>
    </source>
</reference>
<dbReference type="EMBL" id="CP123586">
    <property type="protein sequence ID" value="WZK91454.1"/>
    <property type="molecule type" value="Genomic_DNA"/>
</dbReference>
<dbReference type="Gene3D" id="3.60.110.10">
    <property type="entry name" value="Carbon-nitrogen hydrolase"/>
    <property type="match status" value="1"/>
</dbReference>
<evidence type="ECO:0000313" key="4">
    <source>
        <dbReference type="Proteomes" id="UP001623232"/>
    </source>
</evidence>
<accession>A0ABZ2Y2Y6</accession>
<dbReference type="PANTHER" id="PTHR43674:SF2">
    <property type="entry name" value="BETA-UREIDOPROPIONASE"/>
    <property type="match status" value="1"/>
</dbReference>
<dbReference type="PROSITE" id="PS50263">
    <property type="entry name" value="CN_HYDROLASE"/>
    <property type="match status" value="1"/>
</dbReference>
<geneLocation type="plasmid" evidence="3 4">
    <name>unnamed2</name>
</geneLocation>
<evidence type="ECO:0000256" key="1">
    <source>
        <dbReference type="ARBA" id="ARBA00022801"/>
    </source>
</evidence>